<keyword evidence="3 6" id="KW-0812">Transmembrane</keyword>
<comment type="subcellular location">
    <subcellularLocation>
        <location evidence="1">Membrane</location>
        <topology evidence="1">Multi-pass membrane protein</topology>
    </subcellularLocation>
</comment>
<accession>A0ABX1ERZ3</accession>
<dbReference type="PANTHER" id="PTHR23505:SF79">
    <property type="entry name" value="PROTEIN SPINSTER"/>
    <property type="match status" value="1"/>
</dbReference>
<feature type="transmembrane region" description="Helical" evidence="6">
    <location>
        <begin position="56"/>
        <end position="77"/>
    </location>
</feature>
<dbReference type="Proteomes" id="UP000765160">
    <property type="component" value="Unassembled WGS sequence"/>
</dbReference>
<dbReference type="InterPro" id="IPR036259">
    <property type="entry name" value="MFS_trans_sf"/>
</dbReference>
<dbReference type="Pfam" id="PF07690">
    <property type="entry name" value="MFS_1"/>
    <property type="match status" value="1"/>
</dbReference>
<organism evidence="8 9">
    <name type="scientific">Falsiroseomonas frigidaquae</name>
    <dbReference type="NCBI Taxonomy" id="487318"/>
    <lineage>
        <taxon>Bacteria</taxon>
        <taxon>Pseudomonadati</taxon>
        <taxon>Pseudomonadota</taxon>
        <taxon>Alphaproteobacteria</taxon>
        <taxon>Acetobacterales</taxon>
        <taxon>Roseomonadaceae</taxon>
        <taxon>Falsiroseomonas</taxon>
    </lineage>
</organism>
<sequence length="399" mass="41004">MTDRGLLALLSPAIQASFGVGDAVIGALHGIAGILVASLLAIPLARLADQYSRKAVLLFFIAAWVALTALGALAPWFPLFFAGRAAAGVTEFALIPVIYSMLPDLVRPGRRVAANLSFAALMSVGAASGYALGGWLVDQAAQLGAAFPGTLGGFETWRLAMVMIAGLGLPLLLLGFATVDPPRRAIAAEAATGSLPAFLRAQGRTIGLLVLAAGGVAIAVQGLMPLLALALTRRFSFDLGMLGEWLGVIVLATNLASLGMAGLMDRLLPAGRQEAGRPLVMALGALLALPCVLLLPWLGSVQAVLVLVTGFLLATCLANAFIPTMVQDLVPPPLRARAFASYSVIIAAFCAIGPVLMGAVSDQVMGRDLLGAITWVAVPSLAVAALAASFAGWRILSVR</sequence>
<feature type="transmembrane region" description="Helical" evidence="6">
    <location>
        <begin position="208"/>
        <end position="233"/>
    </location>
</feature>
<evidence type="ECO:0000256" key="6">
    <source>
        <dbReference type="SAM" id="Phobius"/>
    </source>
</evidence>
<evidence type="ECO:0000256" key="4">
    <source>
        <dbReference type="ARBA" id="ARBA00022989"/>
    </source>
</evidence>
<protein>
    <submittedName>
        <fullName evidence="8">MFS transporter</fullName>
    </submittedName>
</protein>
<feature type="transmembrane region" description="Helical" evidence="6">
    <location>
        <begin position="304"/>
        <end position="326"/>
    </location>
</feature>
<dbReference type="PANTHER" id="PTHR23505">
    <property type="entry name" value="SPINSTER"/>
    <property type="match status" value="1"/>
</dbReference>
<dbReference type="InterPro" id="IPR020846">
    <property type="entry name" value="MFS_dom"/>
</dbReference>
<proteinExistence type="predicted"/>
<dbReference type="EMBL" id="JAAVTX010000001">
    <property type="protein sequence ID" value="NKE43352.1"/>
    <property type="molecule type" value="Genomic_DNA"/>
</dbReference>
<feature type="transmembrane region" description="Helical" evidence="6">
    <location>
        <begin position="83"/>
        <end position="102"/>
    </location>
</feature>
<evidence type="ECO:0000256" key="3">
    <source>
        <dbReference type="ARBA" id="ARBA00022692"/>
    </source>
</evidence>
<feature type="transmembrane region" description="Helical" evidence="6">
    <location>
        <begin position="114"/>
        <end position="137"/>
    </location>
</feature>
<evidence type="ECO:0000313" key="9">
    <source>
        <dbReference type="Proteomes" id="UP000765160"/>
    </source>
</evidence>
<comment type="caution">
    <text evidence="8">The sequence shown here is derived from an EMBL/GenBank/DDBJ whole genome shotgun (WGS) entry which is preliminary data.</text>
</comment>
<feature type="transmembrane region" description="Helical" evidence="6">
    <location>
        <begin position="279"/>
        <end position="298"/>
    </location>
</feature>
<name>A0ABX1ERZ3_9PROT</name>
<keyword evidence="2" id="KW-0813">Transport</keyword>
<keyword evidence="4 6" id="KW-1133">Transmembrane helix</keyword>
<evidence type="ECO:0000256" key="1">
    <source>
        <dbReference type="ARBA" id="ARBA00004141"/>
    </source>
</evidence>
<dbReference type="PROSITE" id="PS50850">
    <property type="entry name" value="MFS"/>
    <property type="match status" value="1"/>
</dbReference>
<dbReference type="InterPro" id="IPR044770">
    <property type="entry name" value="MFS_spinster-like"/>
</dbReference>
<feature type="transmembrane region" description="Helical" evidence="6">
    <location>
        <begin position="245"/>
        <end position="267"/>
    </location>
</feature>
<keyword evidence="9" id="KW-1185">Reference proteome</keyword>
<dbReference type="Gene3D" id="1.20.1250.20">
    <property type="entry name" value="MFS general substrate transporter like domains"/>
    <property type="match status" value="1"/>
</dbReference>
<evidence type="ECO:0000256" key="5">
    <source>
        <dbReference type="ARBA" id="ARBA00023136"/>
    </source>
</evidence>
<dbReference type="InterPro" id="IPR011701">
    <property type="entry name" value="MFS"/>
</dbReference>
<reference evidence="8 9" key="1">
    <citation type="submission" date="2020-03" db="EMBL/GenBank/DDBJ databases">
        <title>Roseomonas selenitidurans sp. nov. isolated from soil.</title>
        <authorList>
            <person name="Liu H."/>
        </authorList>
    </citation>
    <scope>NUCLEOTIDE SEQUENCE [LARGE SCALE GENOMIC DNA]</scope>
    <source>
        <strain evidence="8 9">JCM 15073</strain>
    </source>
</reference>
<feature type="transmembrane region" description="Helical" evidence="6">
    <location>
        <begin position="157"/>
        <end position="177"/>
    </location>
</feature>
<keyword evidence="5 6" id="KW-0472">Membrane</keyword>
<feature type="domain" description="Major facilitator superfamily (MFS) profile" evidence="7">
    <location>
        <begin position="1"/>
        <end position="399"/>
    </location>
</feature>
<evidence type="ECO:0000259" key="7">
    <source>
        <dbReference type="PROSITE" id="PS50850"/>
    </source>
</evidence>
<evidence type="ECO:0000313" key="8">
    <source>
        <dbReference type="EMBL" id="NKE43352.1"/>
    </source>
</evidence>
<feature type="transmembrane region" description="Helical" evidence="6">
    <location>
        <begin position="372"/>
        <end position="396"/>
    </location>
</feature>
<feature type="transmembrane region" description="Helical" evidence="6">
    <location>
        <begin position="25"/>
        <end position="44"/>
    </location>
</feature>
<feature type="transmembrane region" description="Helical" evidence="6">
    <location>
        <begin position="338"/>
        <end position="360"/>
    </location>
</feature>
<evidence type="ECO:0000256" key="2">
    <source>
        <dbReference type="ARBA" id="ARBA00022448"/>
    </source>
</evidence>
<dbReference type="SUPFAM" id="SSF103473">
    <property type="entry name" value="MFS general substrate transporter"/>
    <property type="match status" value="1"/>
</dbReference>
<gene>
    <name evidence="8" type="ORF">HB662_01080</name>
</gene>